<feature type="region of interest" description="Disordered" evidence="1">
    <location>
        <begin position="1"/>
        <end position="87"/>
    </location>
</feature>
<protein>
    <submittedName>
        <fullName evidence="2">Uncharacterized protein</fullName>
    </submittedName>
</protein>
<proteinExistence type="predicted"/>
<dbReference type="AlphaFoldDB" id="A0AAV7VXR1"/>
<comment type="caution">
    <text evidence="2">The sequence shown here is derived from an EMBL/GenBank/DDBJ whole genome shotgun (WGS) entry which is preliminary data.</text>
</comment>
<evidence type="ECO:0000256" key="1">
    <source>
        <dbReference type="SAM" id="MobiDB-lite"/>
    </source>
</evidence>
<dbReference type="EMBL" id="JANPWB010000002">
    <property type="protein sequence ID" value="KAJ1205422.1"/>
    <property type="molecule type" value="Genomic_DNA"/>
</dbReference>
<organism evidence="2 3">
    <name type="scientific">Pleurodeles waltl</name>
    <name type="common">Iberian ribbed newt</name>
    <dbReference type="NCBI Taxonomy" id="8319"/>
    <lineage>
        <taxon>Eukaryota</taxon>
        <taxon>Metazoa</taxon>
        <taxon>Chordata</taxon>
        <taxon>Craniata</taxon>
        <taxon>Vertebrata</taxon>
        <taxon>Euteleostomi</taxon>
        <taxon>Amphibia</taxon>
        <taxon>Batrachia</taxon>
        <taxon>Caudata</taxon>
        <taxon>Salamandroidea</taxon>
        <taxon>Salamandridae</taxon>
        <taxon>Pleurodelinae</taxon>
        <taxon>Pleurodeles</taxon>
    </lineage>
</organism>
<dbReference type="Proteomes" id="UP001066276">
    <property type="component" value="Chromosome 1_2"/>
</dbReference>
<accession>A0AAV7VXR1</accession>
<evidence type="ECO:0000313" key="3">
    <source>
        <dbReference type="Proteomes" id="UP001066276"/>
    </source>
</evidence>
<name>A0AAV7VXR1_PLEWA</name>
<gene>
    <name evidence="2" type="ORF">NDU88_000857</name>
</gene>
<feature type="compositionally biased region" description="Basic and acidic residues" evidence="1">
    <location>
        <begin position="1"/>
        <end position="10"/>
    </location>
</feature>
<feature type="compositionally biased region" description="Basic and acidic residues" evidence="1">
    <location>
        <begin position="33"/>
        <end position="57"/>
    </location>
</feature>
<evidence type="ECO:0000313" key="2">
    <source>
        <dbReference type="EMBL" id="KAJ1205422.1"/>
    </source>
</evidence>
<keyword evidence="3" id="KW-1185">Reference proteome</keyword>
<sequence>MIERTPDRRQYVPTANPEKEMLKAEGGVNAEEEGGKETREEQRPEWGGETGTEEKSMTQDSGGEDLHREGNAEGETSAGEDGKPLLLNPAACHVSGERWLAELRAHIRGSITTLFQRWTGKRGIISIKGKGVKQV</sequence>
<reference evidence="2" key="1">
    <citation type="journal article" date="2022" name="bioRxiv">
        <title>Sequencing and chromosome-scale assembly of the giantPleurodeles waltlgenome.</title>
        <authorList>
            <person name="Brown T."/>
            <person name="Elewa A."/>
            <person name="Iarovenko S."/>
            <person name="Subramanian E."/>
            <person name="Araus A.J."/>
            <person name="Petzold A."/>
            <person name="Susuki M."/>
            <person name="Suzuki K.-i.T."/>
            <person name="Hayashi T."/>
            <person name="Toyoda A."/>
            <person name="Oliveira C."/>
            <person name="Osipova E."/>
            <person name="Leigh N.D."/>
            <person name="Simon A."/>
            <person name="Yun M.H."/>
        </authorList>
    </citation>
    <scope>NUCLEOTIDE SEQUENCE</scope>
    <source>
        <strain evidence="2">20211129_DDA</strain>
        <tissue evidence="2">Liver</tissue>
    </source>
</reference>